<feature type="compositionally biased region" description="Basic residues" evidence="1">
    <location>
        <begin position="9"/>
        <end position="20"/>
    </location>
</feature>
<keyword evidence="3" id="KW-1185">Reference proteome</keyword>
<organism evidence="2 3">
    <name type="scientific">Azospirillum picis</name>
    <dbReference type="NCBI Taxonomy" id="488438"/>
    <lineage>
        <taxon>Bacteria</taxon>
        <taxon>Pseudomonadati</taxon>
        <taxon>Pseudomonadota</taxon>
        <taxon>Alphaproteobacteria</taxon>
        <taxon>Rhodospirillales</taxon>
        <taxon>Azospirillaceae</taxon>
        <taxon>Azospirillum</taxon>
    </lineage>
</organism>
<evidence type="ECO:0000313" key="3">
    <source>
        <dbReference type="Proteomes" id="UP001244552"/>
    </source>
</evidence>
<dbReference type="Proteomes" id="UP001244552">
    <property type="component" value="Unassembled WGS sequence"/>
</dbReference>
<reference evidence="2 3" key="1">
    <citation type="submission" date="2023-07" db="EMBL/GenBank/DDBJ databases">
        <title>Genomic Encyclopedia of Type Strains, Phase IV (KMG-IV): sequencing the most valuable type-strain genomes for metagenomic binning, comparative biology and taxonomic classification.</title>
        <authorList>
            <person name="Goeker M."/>
        </authorList>
    </citation>
    <scope>NUCLEOTIDE SEQUENCE [LARGE SCALE GENOMIC DNA]</scope>
    <source>
        <strain evidence="2 3">DSM 19922</strain>
    </source>
</reference>
<feature type="region of interest" description="Disordered" evidence="1">
    <location>
        <begin position="1"/>
        <end position="39"/>
    </location>
</feature>
<proteinExistence type="predicted"/>
<protein>
    <submittedName>
        <fullName evidence="2">Uncharacterized protein</fullName>
    </submittedName>
</protein>
<sequence>MRPSSRAIRSARRHAARHRFDHLEGRDSPSPTDDAPEMPALELALARAEAEAYRAGQAA</sequence>
<name>A0ABU0MPF8_9PROT</name>
<dbReference type="RefSeq" id="WP_209985843.1">
    <property type="nucleotide sequence ID" value="NZ_JAGINO010000017.1"/>
</dbReference>
<comment type="caution">
    <text evidence="2">The sequence shown here is derived from an EMBL/GenBank/DDBJ whole genome shotgun (WGS) entry which is preliminary data.</text>
</comment>
<evidence type="ECO:0000313" key="2">
    <source>
        <dbReference type="EMBL" id="MDQ0535358.1"/>
    </source>
</evidence>
<gene>
    <name evidence="2" type="ORF">QO018_004236</name>
</gene>
<dbReference type="EMBL" id="JAUSVU010000017">
    <property type="protein sequence ID" value="MDQ0535358.1"/>
    <property type="molecule type" value="Genomic_DNA"/>
</dbReference>
<accession>A0ABU0MPF8</accession>
<evidence type="ECO:0000256" key="1">
    <source>
        <dbReference type="SAM" id="MobiDB-lite"/>
    </source>
</evidence>